<gene>
    <name evidence="4" type="ORF">HER39_17620</name>
</gene>
<feature type="domain" description="Acyl-CoA dehydrogenase/oxidase N-terminal" evidence="3">
    <location>
        <begin position="28"/>
        <end position="97"/>
    </location>
</feature>
<dbReference type="Gene3D" id="2.40.110.10">
    <property type="entry name" value="Butyryl-CoA Dehydrogenase, subunit A, domain 2"/>
    <property type="match status" value="1"/>
</dbReference>
<keyword evidence="4" id="KW-0560">Oxidoreductase</keyword>
<name>A0ABX1JUF2_9MICC</name>
<keyword evidence="5" id="KW-1185">Reference proteome</keyword>
<dbReference type="Pfam" id="PF02771">
    <property type="entry name" value="Acyl-CoA_dh_N"/>
    <property type="match status" value="1"/>
</dbReference>
<dbReference type="PANTHER" id="PTHR43884">
    <property type="entry name" value="ACYL-COA DEHYDROGENASE"/>
    <property type="match status" value="1"/>
</dbReference>
<dbReference type="SUPFAM" id="SSF47203">
    <property type="entry name" value="Acyl-CoA dehydrogenase C-terminal domain-like"/>
    <property type="match status" value="1"/>
</dbReference>
<dbReference type="Gene3D" id="1.20.140.10">
    <property type="entry name" value="Butyryl-CoA Dehydrogenase, subunit A, domain 3"/>
    <property type="match status" value="1"/>
</dbReference>
<dbReference type="Gene3D" id="1.10.540.10">
    <property type="entry name" value="Acyl-CoA dehydrogenase/oxidase, N-terminal domain"/>
    <property type="match status" value="1"/>
</dbReference>
<dbReference type="InterPro" id="IPR013786">
    <property type="entry name" value="AcylCoA_DH/ox_N"/>
</dbReference>
<dbReference type="PANTHER" id="PTHR43884:SF12">
    <property type="entry name" value="ISOVALERYL-COA DEHYDROGENASE, MITOCHONDRIAL-RELATED"/>
    <property type="match status" value="1"/>
</dbReference>
<keyword evidence="1" id="KW-0285">Flavoprotein</keyword>
<evidence type="ECO:0000259" key="2">
    <source>
        <dbReference type="Pfam" id="PF02770"/>
    </source>
</evidence>
<evidence type="ECO:0000256" key="1">
    <source>
        <dbReference type="ARBA" id="ARBA00022630"/>
    </source>
</evidence>
<comment type="caution">
    <text evidence="4">The sequence shown here is derived from an EMBL/GenBank/DDBJ whole genome shotgun (WGS) entry which is preliminary data.</text>
</comment>
<protein>
    <submittedName>
        <fullName evidence="4">Monooxygenase</fullName>
    </submittedName>
</protein>
<dbReference type="InterPro" id="IPR006091">
    <property type="entry name" value="Acyl-CoA_Oxase/DH_mid-dom"/>
</dbReference>
<dbReference type="EMBL" id="JAAZSR010000501">
    <property type="protein sequence ID" value="NKX52356.1"/>
    <property type="molecule type" value="Genomic_DNA"/>
</dbReference>
<dbReference type="Pfam" id="PF02770">
    <property type="entry name" value="Acyl-CoA_dh_M"/>
    <property type="match status" value="1"/>
</dbReference>
<dbReference type="InterPro" id="IPR046373">
    <property type="entry name" value="Acyl-CoA_Oxase/DH_mid-dom_sf"/>
</dbReference>
<evidence type="ECO:0000313" key="5">
    <source>
        <dbReference type="Proteomes" id="UP000523795"/>
    </source>
</evidence>
<reference evidence="4 5" key="1">
    <citation type="submission" date="2020-04" db="EMBL/GenBank/DDBJ databases">
        <authorList>
            <person name="Liu S."/>
        </authorList>
    </citation>
    <scope>NUCLEOTIDE SEQUENCE [LARGE SCALE GENOMIC DNA]</scope>
    <source>
        <strain evidence="4 5">CGMCC 1.15091</strain>
    </source>
</reference>
<accession>A0ABX1JUF2</accession>
<dbReference type="InterPro" id="IPR037069">
    <property type="entry name" value="AcylCoA_DH/ox_N_sf"/>
</dbReference>
<dbReference type="SUPFAM" id="SSF56645">
    <property type="entry name" value="Acyl-CoA dehydrogenase NM domain-like"/>
    <property type="match status" value="1"/>
</dbReference>
<organism evidence="4 5">
    <name type="scientific">Arthrobacter deserti</name>
    <dbReference type="NCBI Taxonomy" id="1742687"/>
    <lineage>
        <taxon>Bacteria</taxon>
        <taxon>Bacillati</taxon>
        <taxon>Actinomycetota</taxon>
        <taxon>Actinomycetes</taxon>
        <taxon>Micrococcales</taxon>
        <taxon>Micrococcaceae</taxon>
        <taxon>Arthrobacter</taxon>
    </lineage>
</organism>
<feature type="non-terminal residue" evidence="4">
    <location>
        <position position="312"/>
    </location>
</feature>
<evidence type="ECO:0000313" key="4">
    <source>
        <dbReference type="EMBL" id="NKX52356.1"/>
    </source>
</evidence>
<sequence>MSIRTAPATVPGYAQLAAKYRAVFETIAEGAAAREIGRTLLHAQIRKLAAAGFGAVRVPVEYGGDGATAQQFFRLLVELAAAVSNIAQALRSHAAFVEGRHYANDAGWLRRVGGGAILGNAWTETGPVAVGAVGTTITPDGEDFRLSGTKYYTTGSLYADWIQTGARTPEGRDVIALVPAAAAGVRIRDDWGGFGQRLTASGTPVFDNVLVAGTDLLEEADQAPYMTGVYQLVHVATLAGIAKRALRDVSAAVRARTRVFSHGNGVRPRGDIQIQPVVGEISAQAFAAEAAVLRVADLLDEASARHAGGEAE</sequence>
<dbReference type="Proteomes" id="UP000523795">
    <property type="component" value="Unassembled WGS sequence"/>
</dbReference>
<dbReference type="GO" id="GO:0004497">
    <property type="term" value="F:monooxygenase activity"/>
    <property type="evidence" value="ECO:0007669"/>
    <property type="project" value="UniProtKB-KW"/>
</dbReference>
<feature type="domain" description="Acyl-CoA oxidase/dehydrogenase middle" evidence="2">
    <location>
        <begin position="130"/>
        <end position="209"/>
    </location>
</feature>
<dbReference type="InterPro" id="IPR036250">
    <property type="entry name" value="AcylCo_DH-like_C"/>
</dbReference>
<proteinExistence type="predicted"/>
<keyword evidence="4" id="KW-0503">Monooxygenase</keyword>
<dbReference type="InterPro" id="IPR009100">
    <property type="entry name" value="AcylCoA_DH/oxidase_NM_dom_sf"/>
</dbReference>
<evidence type="ECO:0000259" key="3">
    <source>
        <dbReference type="Pfam" id="PF02771"/>
    </source>
</evidence>